<name>A0A2S2NQM5_SCHGA</name>
<dbReference type="AlphaFoldDB" id="A0A2S2NQM5"/>
<sequence length="328" mass="37595">MATLRGRLNFTMNLCRLFALGLEPNGVVAVVADAVILLANLAFSGYVYHHVTSVVQQRMPLIWDVTTVMSVAKVFTYLLTPPVMLIAWEYNKRSLSAAVRALDRAMTETAAAAPLTPFVKYSVQWMCVSILTEYAGYTMFHLDTDFAYFTTTEYGMIAVYNVWTMVPLLMYTFMVDTIRAAVRDINGRLATVADWQTYRGRWDDLRRVAVHLARDLFGVTIVVFIVRTIAEVVFFGFSLYLYGVKDQHDPVRIVVYSVNGSFSIAWMYEIIRMTKNCKLEIKYAYLYMLHADLSFMPCNIFEMNYRSLKSIVTLVVAFLIFQVQMKLI</sequence>
<feature type="transmembrane region" description="Helical" evidence="1">
    <location>
        <begin position="154"/>
        <end position="173"/>
    </location>
</feature>
<keyword evidence="1" id="KW-1133">Transmembrane helix</keyword>
<gene>
    <name evidence="2" type="ORF">g.26665</name>
</gene>
<feature type="transmembrane region" description="Helical" evidence="1">
    <location>
        <begin position="61"/>
        <end position="80"/>
    </location>
</feature>
<proteinExistence type="predicted"/>
<accession>A0A2S2NQM5</accession>
<dbReference type="EMBL" id="GGMR01006808">
    <property type="protein sequence ID" value="MBY19427.1"/>
    <property type="molecule type" value="Transcribed_RNA"/>
</dbReference>
<organism evidence="2">
    <name type="scientific">Schizaphis graminum</name>
    <name type="common">Green bug aphid</name>
    <dbReference type="NCBI Taxonomy" id="13262"/>
    <lineage>
        <taxon>Eukaryota</taxon>
        <taxon>Metazoa</taxon>
        <taxon>Ecdysozoa</taxon>
        <taxon>Arthropoda</taxon>
        <taxon>Hexapoda</taxon>
        <taxon>Insecta</taxon>
        <taxon>Pterygota</taxon>
        <taxon>Neoptera</taxon>
        <taxon>Paraneoptera</taxon>
        <taxon>Hemiptera</taxon>
        <taxon>Sternorrhyncha</taxon>
        <taxon>Aphidomorpha</taxon>
        <taxon>Aphidoidea</taxon>
        <taxon>Aphididae</taxon>
        <taxon>Aphidini</taxon>
        <taxon>Schizaphis</taxon>
    </lineage>
</organism>
<evidence type="ECO:0000313" key="2">
    <source>
        <dbReference type="EMBL" id="MBY19427.1"/>
    </source>
</evidence>
<protein>
    <recommendedName>
        <fullName evidence="3">Gustatory receptor</fullName>
    </recommendedName>
</protein>
<reference evidence="2" key="1">
    <citation type="submission" date="2018-04" db="EMBL/GenBank/DDBJ databases">
        <title>Transcriptome of Schizaphis graminum biotype I.</title>
        <authorList>
            <person name="Scully E.D."/>
            <person name="Geib S.M."/>
            <person name="Palmer N.A."/>
            <person name="Koch K."/>
            <person name="Bradshaw J."/>
            <person name="Heng-Moss T."/>
            <person name="Sarath G."/>
        </authorList>
    </citation>
    <scope>NUCLEOTIDE SEQUENCE</scope>
</reference>
<feature type="transmembrane region" description="Helical" evidence="1">
    <location>
        <begin position="253"/>
        <end position="271"/>
    </location>
</feature>
<feature type="transmembrane region" description="Helical" evidence="1">
    <location>
        <begin position="308"/>
        <end position="325"/>
    </location>
</feature>
<feature type="transmembrane region" description="Helical" evidence="1">
    <location>
        <begin position="27"/>
        <end position="49"/>
    </location>
</feature>
<feature type="transmembrane region" description="Helical" evidence="1">
    <location>
        <begin position="216"/>
        <end position="241"/>
    </location>
</feature>
<keyword evidence="1" id="KW-0812">Transmembrane</keyword>
<keyword evidence="1" id="KW-0472">Membrane</keyword>
<evidence type="ECO:0000256" key="1">
    <source>
        <dbReference type="SAM" id="Phobius"/>
    </source>
</evidence>
<evidence type="ECO:0008006" key="3">
    <source>
        <dbReference type="Google" id="ProtNLM"/>
    </source>
</evidence>